<comment type="caution">
    <text evidence="2">The sequence shown here is derived from an EMBL/GenBank/DDBJ whole genome shotgun (WGS) entry which is preliminary data.</text>
</comment>
<reference evidence="2 3" key="1">
    <citation type="journal article" date="2020" name="BMC Genomics">
        <title>Intraspecific diversification of the crop wild relative Brassica cretica Lam. using demographic model selection.</title>
        <authorList>
            <person name="Kioukis A."/>
            <person name="Michalopoulou V.A."/>
            <person name="Briers L."/>
            <person name="Pirintsos S."/>
            <person name="Studholme D.J."/>
            <person name="Pavlidis P."/>
            <person name="Sarris P.F."/>
        </authorList>
    </citation>
    <scope>NUCLEOTIDE SEQUENCE [LARGE SCALE GENOMIC DNA]</scope>
    <source>
        <strain evidence="3">cv. PFS-1207/04</strain>
    </source>
</reference>
<dbReference type="EMBL" id="QGKV02000649">
    <property type="protein sequence ID" value="KAF3576147.1"/>
    <property type="molecule type" value="Genomic_DNA"/>
</dbReference>
<feature type="region of interest" description="Disordered" evidence="1">
    <location>
        <begin position="1"/>
        <end position="21"/>
    </location>
</feature>
<name>A0ABQ7DEY4_BRACR</name>
<proteinExistence type="predicted"/>
<sequence length="83" mass="9152">MESSAKSADHESLPQTTFRDPISQKLFRNSAQAGSEINSSASFFTAIFLVCGVHGHRNLYKPDRPVHSSFAVSPTLRLISFAR</sequence>
<evidence type="ECO:0000256" key="1">
    <source>
        <dbReference type="SAM" id="MobiDB-lite"/>
    </source>
</evidence>
<accession>A0ABQ7DEY4</accession>
<gene>
    <name evidence="2" type="ORF">DY000_02032894</name>
</gene>
<evidence type="ECO:0000313" key="3">
    <source>
        <dbReference type="Proteomes" id="UP000266723"/>
    </source>
</evidence>
<organism evidence="2 3">
    <name type="scientific">Brassica cretica</name>
    <name type="common">Mustard</name>
    <dbReference type="NCBI Taxonomy" id="69181"/>
    <lineage>
        <taxon>Eukaryota</taxon>
        <taxon>Viridiplantae</taxon>
        <taxon>Streptophyta</taxon>
        <taxon>Embryophyta</taxon>
        <taxon>Tracheophyta</taxon>
        <taxon>Spermatophyta</taxon>
        <taxon>Magnoliopsida</taxon>
        <taxon>eudicotyledons</taxon>
        <taxon>Gunneridae</taxon>
        <taxon>Pentapetalae</taxon>
        <taxon>rosids</taxon>
        <taxon>malvids</taxon>
        <taxon>Brassicales</taxon>
        <taxon>Brassicaceae</taxon>
        <taxon>Brassiceae</taxon>
        <taxon>Brassica</taxon>
    </lineage>
</organism>
<protein>
    <submittedName>
        <fullName evidence="2">Uncharacterized protein</fullName>
    </submittedName>
</protein>
<evidence type="ECO:0000313" key="2">
    <source>
        <dbReference type="EMBL" id="KAF3576147.1"/>
    </source>
</evidence>
<dbReference type="Proteomes" id="UP000266723">
    <property type="component" value="Unassembled WGS sequence"/>
</dbReference>
<keyword evidence="3" id="KW-1185">Reference proteome</keyword>